<organism evidence="8 9">
    <name type="scientific">Microbaculum marinum</name>
    <dbReference type="NCBI Taxonomy" id="1764581"/>
    <lineage>
        <taxon>Bacteria</taxon>
        <taxon>Pseudomonadati</taxon>
        <taxon>Pseudomonadota</taxon>
        <taxon>Alphaproteobacteria</taxon>
        <taxon>Hyphomicrobiales</taxon>
        <taxon>Tepidamorphaceae</taxon>
        <taxon>Microbaculum</taxon>
    </lineage>
</organism>
<comment type="caution">
    <text evidence="8">The sequence shown here is derived from an EMBL/GenBank/DDBJ whole genome shotgun (WGS) entry which is preliminary data.</text>
</comment>
<feature type="signal peptide" evidence="5">
    <location>
        <begin position="1"/>
        <end position="25"/>
    </location>
</feature>
<keyword evidence="9" id="KW-1185">Reference proteome</keyword>
<dbReference type="GO" id="GO:0030313">
    <property type="term" value="C:cell envelope"/>
    <property type="evidence" value="ECO:0007669"/>
    <property type="project" value="UniProtKB-SubCell"/>
</dbReference>
<dbReference type="PROSITE" id="PS01039">
    <property type="entry name" value="SBP_BACTERIAL_3"/>
    <property type="match status" value="1"/>
</dbReference>
<feature type="domain" description="Ionotropic glutamate receptor C-terminal" evidence="7">
    <location>
        <begin position="27"/>
        <end position="246"/>
    </location>
</feature>
<proteinExistence type="inferred from homology"/>
<comment type="subcellular location">
    <subcellularLocation>
        <location evidence="1">Cell envelope</location>
    </subcellularLocation>
</comment>
<evidence type="ECO:0000256" key="3">
    <source>
        <dbReference type="ARBA" id="ARBA00022729"/>
    </source>
</evidence>
<dbReference type="InterPro" id="IPR001320">
    <property type="entry name" value="Iontro_rcpt_C"/>
</dbReference>
<evidence type="ECO:0000256" key="2">
    <source>
        <dbReference type="ARBA" id="ARBA00010333"/>
    </source>
</evidence>
<name>A0AAW9RTU1_9HYPH</name>
<keyword evidence="3 5" id="KW-0732">Signal</keyword>
<evidence type="ECO:0000256" key="1">
    <source>
        <dbReference type="ARBA" id="ARBA00004196"/>
    </source>
</evidence>
<evidence type="ECO:0000313" key="9">
    <source>
        <dbReference type="Proteomes" id="UP001378188"/>
    </source>
</evidence>
<dbReference type="RefSeq" id="WP_340330026.1">
    <property type="nucleotide sequence ID" value="NZ_JAZHOF010000004.1"/>
</dbReference>
<feature type="chain" id="PRO_5043847014" evidence="5">
    <location>
        <begin position="26"/>
        <end position="264"/>
    </location>
</feature>
<dbReference type="GO" id="GO:0015276">
    <property type="term" value="F:ligand-gated monoatomic ion channel activity"/>
    <property type="evidence" value="ECO:0007669"/>
    <property type="project" value="InterPro"/>
</dbReference>
<dbReference type="SMART" id="SM00062">
    <property type="entry name" value="PBPb"/>
    <property type="match status" value="1"/>
</dbReference>
<protein>
    <submittedName>
        <fullName evidence="8">ABC transporter substrate-binding protein</fullName>
    </submittedName>
</protein>
<evidence type="ECO:0000313" key="8">
    <source>
        <dbReference type="EMBL" id="MEJ8572340.1"/>
    </source>
</evidence>
<dbReference type="Pfam" id="PF00497">
    <property type="entry name" value="SBP_bac_3"/>
    <property type="match status" value="1"/>
</dbReference>
<dbReference type="GO" id="GO:0016020">
    <property type="term" value="C:membrane"/>
    <property type="evidence" value="ECO:0007669"/>
    <property type="project" value="InterPro"/>
</dbReference>
<evidence type="ECO:0000256" key="5">
    <source>
        <dbReference type="SAM" id="SignalP"/>
    </source>
</evidence>
<dbReference type="CDD" id="cd13530">
    <property type="entry name" value="PBP2_peptides_like"/>
    <property type="match status" value="1"/>
</dbReference>
<feature type="domain" description="Solute-binding protein family 3/N-terminal" evidence="6">
    <location>
        <begin position="27"/>
        <end position="247"/>
    </location>
</feature>
<dbReference type="Gene3D" id="3.40.190.10">
    <property type="entry name" value="Periplasmic binding protein-like II"/>
    <property type="match status" value="2"/>
</dbReference>
<dbReference type="AlphaFoldDB" id="A0AAW9RTU1"/>
<sequence length="264" mass="28299">MKIRTVVFALLAATIAAGLGNAASAETLQVGAYPANPPWENKKEDGSFEGFEVDLVNEIGKRIGAEMEIQDLGFQALFAATSSGRIDMAISSITITNDRLQNQAFTQGYYDSDLALVSSKQSGVSSLADMKGKPIGAISTSTGEKWIQENTEKYGFGDYKGYNTQQDLLLDTQNGRVAGAVGDIAGFQFAFQNMPAMQVVERIGTGDRFAIMMQKGSPLLEKVNAAITEIKKDGTMAALHKKWLGAEADPNTATVMVIDIPQAQ</sequence>
<dbReference type="SUPFAM" id="SSF53850">
    <property type="entry name" value="Periplasmic binding protein-like II"/>
    <property type="match status" value="1"/>
</dbReference>
<evidence type="ECO:0000256" key="4">
    <source>
        <dbReference type="RuleBase" id="RU003744"/>
    </source>
</evidence>
<gene>
    <name evidence="8" type="ORF">V3328_12695</name>
</gene>
<dbReference type="PANTHER" id="PTHR35936">
    <property type="entry name" value="MEMBRANE-BOUND LYTIC MUREIN TRANSGLYCOSYLASE F"/>
    <property type="match status" value="1"/>
</dbReference>
<dbReference type="Proteomes" id="UP001378188">
    <property type="component" value="Unassembled WGS sequence"/>
</dbReference>
<dbReference type="PANTHER" id="PTHR35936:SF17">
    <property type="entry name" value="ARGININE-BINDING EXTRACELLULAR PROTEIN ARTP"/>
    <property type="match status" value="1"/>
</dbReference>
<dbReference type="InterPro" id="IPR001638">
    <property type="entry name" value="Solute-binding_3/MltF_N"/>
</dbReference>
<evidence type="ECO:0000259" key="6">
    <source>
        <dbReference type="SMART" id="SM00062"/>
    </source>
</evidence>
<evidence type="ECO:0000259" key="7">
    <source>
        <dbReference type="SMART" id="SM00079"/>
    </source>
</evidence>
<dbReference type="EMBL" id="JAZHOF010000004">
    <property type="protein sequence ID" value="MEJ8572340.1"/>
    <property type="molecule type" value="Genomic_DNA"/>
</dbReference>
<reference evidence="8 9" key="1">
    <citation type="submission" date="2024-02" db="EMBL/GenBank/DDBJ databases">
        <title>Genome analysis and characterization of Microbaculum marinisediminis sp. nov., isolated from marine sediment.</title>
        <authorList>
            <person name="Du Z.-J."/>
            <person name="Ye Y.-Q."/>
            <person name="Zhang Z.-R."/>
            <person name="Yuan S.-M."/>
            <person name="Zhang X.-Y."/>
        </authorList>
    </citation>
    <scope>NUCLEOTIDE SEQUENCE [LARGE SCALE GENOMIC DNA]</scope>
    <source>
        <strain evidence="8 9">SDUM1044001</strain>
    </source>
</reference>
<accession>A0AAW9RTU1</accession>
<comment type="similarity">
    <text evidence="2 4">Belongs to the bacterial solute-binding protein 3 family.</text>
</comment>
<dbReference type="InterPro" id="IPR018313">
    <property type="entry name" value="SBP_3_CS"/>
</dbReference>
<dbReference type="SMART" id="SM00079">
    <property type="entry name" value="PBPe"/>
    <property type="match status" value="1"/>
</dbReference>